<organism evidence="3 4">
    <name type="scientific">Inhella crocodyli</name>
    <dbReference type="NCBI Taxonomy" id="2499851"/>
    <lineage>
        <taxon>Bacteria</taxon>
        <taxon>Pseudomonadati</taxon>
        <taxon>Pseudomonadota</taxon>
        <taxon>Betaproteobacteria</taxon>
        <taxon>Burkholderiales</taxon>
        <taxon>Sphaerotilaceae</taxon>
        <taxon>Inhella</taxon>
    </lineage>
</organism>
<dbReference type="Proteomes" id="UP000288587">
    <property type="component" value="Unassembled WGS sequence"/>
</dbReference>
<sequence length="330" mass="35841">MRGRHFWVGMLYAQVISLCIGTAISLLQHGVSRVLLRSDPDNPQLRAHWPGWRWMVPCILLGALVGHESGTAIAAGLMGHEPRFMLAGTPRQLLFGAGFTLLMSAAATLFFYNRERVHALEVANADQARLVAQAQLTALQAQLEPHMLFNTLAHLRALIKLRPDDAQAMLDELIAYLRATLTASRTPLHPLGTEFARLHDYLRLMQRRMGPRLQVDLQLPPALAQVAVPPLLLQPLVENAIQHGLEPAIDGGTLRLLAREEGAQLVLTVEDDGSGLGAAPASQGTGFGTQQVRDRLATQYGDAARLDLAPLAPHGCRATVTLPLPPTTTP</sequence>
<dbReference type="EMBL" id="SACM01000005">
    <property type="protein sequence ID" value="RVT83158.1"/>
    <property type="molecule type" value="Genomic_DNA"/>
</dbReference>
<keyword evidence="4" id="KW-1185">Reference proteome</keyword>
<comment type="caution">
    <text evidence="3">The sequence shown here is derived from an EMBL/GenBank/DDBJ whole genome shotgun (WGS) entry which is preliminary data.</text>
</comment>
<gene>
    <name evidence="3" type="ORF">EOD73_16270</name>
</gene>
<dbReference type="Gene3D" id="3.30.565.10">
    <property type="entry name" value="Histidine kinase-like ATPase, C-terminal domain"/>
    <property type="match status" value="1"/>
</dbReference>
<dbReference type="InterPro" id="IPR005467">
    <property type="entry name" value="His_kinase_dom"/>
</dbReference>
<dbReference type="InterPro" id="IPR036890">
    <property type="entry name" value="HATPase_C_sf"/>
</dbReference>
<name>A0A437LCP6_9BURK</name>
<keyword evidence="1" id="KW-0812">Transmembrane</keyword>
<keyword evidence="1" id="KW-0472">Membrane</keyword>
<dbReference type="GO" id="GO:0000155">
    <property type="term" value="F:phosphorelay sensor kinase activity"/>
    <property type="evidence" value="ECO:0007669"/>
    <property type="project" value="InterPro"/>
</dbReference>
<keyword evidence="1" id="KW-1133">Transmembrane helix</keyword>
<dbReference type="PROSITE" id="PS50109">
    <property type="entry name" value="HIS_KIN"/>
    <property type="match status" value="1"/>
</dbReference>
<keyword evidence="3" id="KW-0418">Kinase</keyword>
<feature type="domain" description="Histidine kinase" evidence="2">
    <location>
        <begin position="164"/>
        <end position="326"/>
    </location>
</feature>
<evidence type="ECO:0000313" key="4">
    <source>
        <dbReference type="Proteomes" id="UP000288587"/>
    </source>
</evidence>
<dbReference type="SMART" id="SM00387">
    <property type="entry name" value="HATPase_c"/>
    <property type="match status" value="1"/>
</dbReference>
<dbReference type="Pfam" id="PF06580">
    <property type="entry name" value="His_kinase"/>
    <property type="match status" value="1"/>
</dbReference>
<evidence type="ECO:0000259" key="2">
    <source>
        <dbReference type="PROSITE" id="PS50109"/>
    </source>
</evidence>
<proteinExistence type="predicted"/>
<dbReference type="Pfam" id="PF02518">
    <property type="entry name" value="HATPase_c"/>
    <property type="match status" value="1"/>
</dbReference>
<accession>A0A437LCP6</accession>
<feature type="transmembrane region" description="Helical" evidence="1">
    <location>
        <begin position="93"/>
        <end position="112"/>
    </location>
</feature>
<dbReference type="SUPFAM" id="SSF55874">
    <property type="entry name" value="ATPase domain of HSP90 chaperone/DNA topoisomerase II/histidine kinase"/>
    <property type="match status" value="1"/>
</dbReference>
<dbReference type="GO" id="GO:0016020">
    <property type="term" value="C:membrane"/>
    <property type="evidence" value="ECO:0007669"/>
    <property type="project" value="InterPro"/>
</dbReference>
<evidence type="ECO:0000313" key="3">
    <source>
        <dbReference type="EMBL" id="RVT83158.1"/>
    </source>
</evidence>
<dbReference type="OrthoDB" id="2514702at2"/>
<keyword evidence="3" id="KW-0808">Transferase</keyword>
<dbReference type="PANTHER" id="PTHR34220">
    <property type="entry name" value="SENSOR HISTIDINE KINASE YPDA"/>
    <property type="match status" value="1"/>
</dbReference>
<reference evidence="3 4" key="1">
    <citation type="submission" date="2019-01" db="EMBL/GenBank/DDBJ databases">
        <authorList>
            <person name="Chen W.-M."/>
        </authorList>
    </citation>
    <scope>NUCLEOTIDE SEQUENCE [LARGE SCALE GENOMIC DNA]</scope>
    <source>
        <strain evidence="3 4">CCP-18</strain>
    </source>
</reference>
<dbReference type="InterPro" id="IPR050640">
    <property type="entry name" value="Bact_2-comp_sensor_kinase"/>
</dbReference>
<dbReference type="PANTHER" id="PTHR34220:SF9">
    <property type="entry name" value="SIGNAL TRANSDUCTION HISTIDINE KINASE INTERNAL REGION DOMAIN-CONTAINING PROTEIN"/>
    <property type="match status" value="1"/>
</dbReference>
<evidence type="ECO:0000256" key="1">
    <source>
        <dbReference type="SAM" id="Phobius"/>
    </source>
</evidence>
<feature type="transmembrane region" description="Helical" evidence="1">
    <location>
        <begin position="6"/>
        <end position="27"/>
    </location>
</feature>
<protein>
    <submittedName>
        <fullName evidence="3">Sensor histidine kinase</fullName>
    </submittedName>
</protein>
<dbReference type="InterPro" id="IPR003594">
    <property type="entry name" value="HATPase_dom"/>
</dbReference>
<dbReference type="InterPro" id="IPR010559">
    <property type="entry name" value="Sig_transdc_His_kin_internal"/>
</dbReference>
<dbReference type="AlphaFoldDB" id="A0A437LCP6"/>